<organism evidence="2 3">
    <name type="scientific">Helicobacter ibis</name>
    <dbReference type="NCBI Taxonomy" id="2962633"/>
    <lineage>
        <taxon>Bacteria</taxon>
        <taxon>Pseudomonadati</taxon>
        <taxon>Campylobacterota</taxon>
        <taxon>Epsilonproteobacteria</taxon>
        <taxon>Campylobacterales</taxon>
        <taxon>Helicobacteraceae</taxon>
        <taxon>Helicobacter</taxon>
    </lineage>
</organism>
<dbReference type="CDD" id="cd02440">
    <property type="entry name" value="AdoMet_MTases"/>
    <property type="match status" value="1"/>
</dbReference>
<dbReference type="Pfam" id="PF13847">
    <property type="entry name" value="Methyltransf_31"/>
    <property type="match status" value="1"/>
</dbReference>
<evidence type="ECO:0000259" key="1">
    <source>
        <dbReference type="Pfam" id="PF13847"/>
    </source>
</evidence>
<accession>A0ABT4VEK3</accession>
<evidence type="ECO:0000313" key="3">
    <source>
        <dbReference type="Proteomes" id="UP001210261"/>
    </source>
</evidence>
<comment type="caution">
    <text evidence="2">The sequence shown here is derived from an EMBL/GenBank/DDBJ whole genome shotgun (WGS) entry which is preliminary data.</text>
</comment>
<dbReference type="RefSeq" id="WP_271021435.1">
    <property type="nucleotide sequence ID" value="NZ_JAQHXR010000002.1"/>
</dbReference>
<dbReference type="SUPFAM" id="SSF53335">
    <property type="entry name" value="S-adenosyl-L-methionine-dependent methyltransferases"/>
    <property type="match status" value="1"/>
</dbReference>
<keyword evidence="2" id="KW-0489">Methyltransferase</keyword>
<keyword evidence="2" id="KW-0808">Transferase</keyword>
<dbReference type="GO" id="GO:0032259">
    <property type="term" value="P:methylation"/>
    <property type="evidence" value="ECO:0007669"/>
    <property type="project" value="UniProtKB-KW"/>
</dbReference>
<evidence type="ECO:0000313" key="2">
    <source>
        <dbReference type="EMBL" id="MDA3969136.1"/>
    </source>
</evidence>
<reference evidence="2 3" key="1">
    <citation type="submission" date="2023-01" db="EMBL/GenBank/DDBJ databases">
        <title>Description of Helicobacter ibis sp. nov. isolated from faecal droppings of black-faced ibis (Theristicus melanopis).</title>
        <authorList>
            <person name="Lopez-Cantillo M."/>
            <person name="Vidal-Veuthey B."/>
            <person name="Mella A."/>
            <person name="De La Haba R."/>
            <person name="Collado L."/>
        </authorList>
    </citation>
    <scope>NUCLEOTIDE SEQUENCE [LARGE SCALE GENOMIC DNA]</scope>
    <source>
        <strain evidence="2 3">A82</strain>
    </source>
</reference>
<name>A0ABT4VEK3_9HELI</name>
<keyword evidence="3" id="KW-1185">Reference proteome</keyword>
<protein>
    <submittedName>
        <fullName evidence="2">Class I SAM-dependent methyltransferase</fullName>
    </submittedName>
</protein>
<dbReference type="GO" id="GO:0008168">
    <property type="term" value="F:methyltransferase activity"/>
    <property type="evidence" value="ECO:0007669"/>
    <property type="project" value="UniProtKB-KW"/>
</dbReference>
<dbReference type="EMBL" id="JAQHXR010000002">
    <property type="protein sequence ID" value="MDA3969136.1"/>
    <property type="molecule type" value="Genomic_DNA"/>
</dbReference>
<dbReference type="InterPro" id="IPR029063">
    <property type="entry name" value="SAM-dependent_MTases_sf"/>
</dbReference>
<dbReference type="Gene3D" id="3.40.50.150">
    <property type="entry name" value="Vaccinia Virus protein VP39"/>
    <property type="match status" value="1"/>
</dbReference>
<dbReference type="Proteomes" id="UP001210261">
    <property type="component" value="Unassembled WGS sequence"/>
</dbReference>
<feature type="domain" description="Methyltransferase" evidence="1">
    <location>
        <begin position="74"/>
        <end position="193"/>
    </location>
</feature>
<gene>
    <name evidence="2" type="ORF">PF021_05535</name>
</gene>
<sequence length="220" mass="25934">MGRILNIFTKLHKKTARDYIARMMDSKIECMEVAKKYDESFWDGDRRYGYGGYKYDGRWEAVARDLIEIYKLGNNSKILDVGCGKAFLLYEIKKILPNCQIVGFDISEYALQNAKEEVKNNLFKFSAKDPFPFGDKEFDLVISLGTLHNLSIYHLKNAFSEMERIAKDSYFMVESYRNNKELFNLQCWALTCDSFFSPSEWIWLMGEFGYKGDYEFIYFE</sequence>
<dbReference type="InterPro" id="IPR025714">
    <property type="entry name" value="Methyltranfer_dom"/>
</dbReference>
<dbReference type="PANTHER" id="PTHR43861">
    <property type="entry name" value="TRANS-ACONITATE 2-METHYLTRANSFERASE-RELATED"/>
    <property type="match status" value="1"/>
</dbReference>
<proteinExistence type="predicted"/>